<reference evidence="1 2" key="1">
    <citation type="journal article" date="2018" name="MBio">
        <title>Comparative Genomics Reveals the Core Gene Toolbox for the Fungus-Insect Symbiosis.</title>
        <authorList>
            <person name="Wang Y."/>
            <person name="Stata M."/>
            <person name="Wang W."/>
            <person name="Stajich J.E."/>
            <person name="White M.M."/>
            <person name="Moncalvo J.M."/>
        </authorList>
    </citation>
    <scope>NUCLEOTIDE SEQUENCE [LARGE SCALE GENOMIC DNA]</scope>
    <source>
        <strain evidence="1 2">SWE-8-4</strain>
    </source>
</reference>
<evidence type="ECO:0000313" key="2">
    <source>
        <dbReference type="Proteomes" id="UP000245383"/>
    </source>
</evidence>
<protein>
    <submittedName>
        <fullName evidence="1">Uncharacterized protein</fullName>
    </submittedName>
</protein>
<dbReference type="Proteomes" id="UP000245383">
    <property type="component" value="Unassembled WGS sequence"/>
</dbReference>
<comment type="caution">
    <text evidence="1">The sequence shown here is derived from an EMBL/GenBank/DDBJ whole genome shotgun (WGS) entry which is preliminary data.</text>
</comment>
<feature type="non-terminal residue" evidence="1">
    <location>
        <position position="78"/>
    </location>
</feature>
<sequence length="78" mass="8352">MSNVLGLNQSAAAGLPYHSVKRTRLEYITVAKTVFCTFVMPKVSGIIPSAAAGVPLIPTKRTRLEYSTVAKIGYIDPA</sequence>
<dbReference type="AlphaFoldDB" id="A0A2T9Y572"/>
<evidence type="ECO:0000313" key="1">
    <source>
        <dbReference type="EMBL" id="PVU87424.1"/>
    </source>
</evidence>
<keyword evidence="2" id="KW-1185">Reference proteome</keyword>
<proteinExistence type="predicted"/>
<gene>
    <name evidence="1" type="ORF">BB561_006338</name>
</gene>
<dbReference type="EMBL" id="MBFR01000496">
    <property type="protein sequence ID" value="PVU87424.1"/>
    <property type="molecule type" value="Genomic_DNA"/>
</dbReference>
<name>A0A2T9Y572_9FUNG</name>
<organism evidence="1 2">
    <name type="scientific">Smittium simulii</name>
    <dbReference type="NCBI Taxonomy" id="133385"/>
    <lineage>
        <taxon>Eukaryota</taxon>
        <taxon>Fungi</taxon>
        <taxon>Fungi incertae sedis</taxon>
        <taxon>Zoopagomycota</taxon>
        <taxon>Kickxellomycotina</taxon>
        <taxon>Harpellomycetes</taxon>
        <taxon>Harpellales</taxon>
        <taxon>Legeriomycetaceae</taxon>
        <taxon>Smittium</taxon>
    </lineage>
</organism>
<accession>A0A2T9Y572</accession>